<organism evidence="2 3">
    <name type="scientific">Malus baccata</name>
    <name type="common">Siberian crab apple</name>
    <name type="synonym">Pyrus baccata</name>
    <dbReference type="NCBI Taxonomy" id="106549"/>
    <lineage>
        <taxon>Eukaryota</taxon>
        <taxon>Viridiplantae</taxon>
        <taxon>Streptophyta</taxon>
        <taxon>Embryophyta</taxon>
        <taxon>Tracheophyta</taxon>
        <taxon>Spermatophyta</taxon>
        <taxon>Magnoliopsida</taxon>
        <taxon>eudicotyledons</taxon>
        <taxon>Gunneridae</taxon>
        <taxon>Pentapetalae</taxon>
        <taxon>rosids</taxon>
        <taxon>fabids</taxon>
        <taxon>Rosales</taxon>
        <taxon>Rosaceae</taxon>
        <taxon>Amygdaloideae</taxon>
        <taxon>Maleae</taxon>
        <taxon>Malus</taxon>
    </lineage>
</organism>
<gene>
    <name evidence="2" type="ORF">C1H46_036500</name>
</gene>
<protein>
    <submittedName>
        <fullName evidence="2">Uncharacterized protein</fullName>
    </submittedName>
</protein>
<reference evidence="2 3" key="1">
    <citation type="journal article" date="2019" name="G3 (Bethesda)">
        <title>Sequencing of a Wild Apple (Malus baccata) Genome Unravels the Differences Between Cultivated and Wild Apple Species Regarding Disease Resistance and Cold Tolerance.</title>
        <authorList>
            <person name="Chen X."/>
        </authorList>
    </citation>
    <scope>NUCLEOTIDE SEQUENCE [LARGE SCALE GENOMIC DNA]</scope>
    <source>
        <strain evidence="3">cv. Shandingzi</strain>
        <tissue evidence="2">Leaves</tissue>
    </source>
</reference>
<dbReference type="STRING" id="106549.A0A540KUU1"/>
<dbReference type="EMBL" id="VIEB01000933">
    <property type="protein sequence ID" value="TQD77967.1"/>
    <property type="molecule type" value="Genomic_DNA"/>
</dbReference>
<evidence type="ECO:0000313" key="2">
    <source>
        <dbReference type="EMBL" id="TQD77967.1"/>
    </source>
</evidence>
<accession>A0A540KUU1</accession>
<name>A0A540KUU1_MALBA</name>
<dbReference type="Proteomes" id="UP000315295">
    <property type="component" value="Unassembled WGS sequence"/>
</dbReference>
<evidence type="ECO:0000256" key="1">
    <source>
        <dbReference type="SAM" id="MobiDB-lite"/>
    </source>
</evidence>
<keyword evidence="3" id="KW-1185">Reference proteome</keyword>
<comment type="caution">
    <text evidence="2">The sequence shown here is derived from an EMBL/GenBank/DDBJ whole genome shotgun (WGS) entry which is preliminary data.</text>
</comment>
<feature type="compositionally biased region" description="Basic and acidic residues" evidence="1">
    <location>
        <begin position="88"/>
        <end position="102"/>
    </location>
</feature>
<proteinExistence type="predicted"/>
<sequence length="130" mass="14561">MPEQKGSEAVSTVHLSKGSMDDYLHYLFKGPFWHHSECEKSMTHLQEDMQQLTRCSSGTESLGFGKKWKGDDTEEDLRVSGMGGHASNGEREIERERGRGRSGDLSTIAADPRFHECERGEVREKLGACS</sequence>
<dbReference type="AlphaFoldDB" id="A0A540KUU1"/>
<evidence type="ECO:0000313" key="3">
    <source>
        <dbReference type="Proteomes" id="UP000315295"/>
    </source>
</evidence>
<feature type="region of interest" description="Disordered" evidence="1">
    <location>
        <begin position="56"/>
        <end position="107"/>
    </location>
</feature>